<dbReference type="OrthoDB" id="7926522at2"/>
<dbReference type="AlphaFoldDB" id="A0A2M9G6K4"/>
<comment type="caution">
    <text evidence="2">The sequence shown here is derived from an EMBL/GenBank/DDBJ whole genome shotgun (WGS) entry which is preliminary data.</text>
</comment>
<evidence type="ECO:0000313" key="3">
    <source>
        <dbReference type="Proteomes" id="UP000229498"/>
    </source>
</evidence>
<evidence type="ECO:0000256" key="1">
    <source>
        <dbReference type="SAM" id="MobiDB-lite"/>
    </source>
</evidence>
<name>A0A2M9G6K4_9PROT</name>
<keyword evidence="3" id="KW-1185">Reference proteome</keyword>
<evidence type="ECO:0000313" key="2">
    <source>
        <dbReference type="EMBL" id="PJK31342.1"/>
    </source>
</evidence>
<accession>A0A2M9G6K4</accession>
<feature type="compositionally biased region" description="Acidic residues" evidence="1">
    <location>
        <begin position="207"/>
        <end position="226"/>
    </location>
</feature>
<protein>
    <submittedName>
        <fullName evidence="2">Uncharacterized protein</fullName>
    </submittedName>
</protein>
<reference evidence="2 3" key="1">
    <citation type="submission" date="2017-11" db="EMBL/GenBank/DDBJ databases">
        <title>Draft genome sequence of Rhizobiales bacterium SY3-13.</title>
        <authorList>
            <person name="Sun C."/>
        </authorList>
    </citation>
    <scope>NUCLEOTIDE SEQUENCE [LARGE SCALE GENOMIC DNA]</scope>
    <source>
        <strain evidence="2 3">SY3-13</strain>
    </source>
</reference>
<gene>
    <name evidence="2" type="ORF">CVT23_01275</name>
</gene>
<dbReference type="Proteomes" id="UP000229498">
    <property type="component" value="Unassembled WGS sequence"/>
</dbReference>
<organism evidence="2 3">
    <name type="scientific">Minwuia thermotolerans</name>
    <dbReference type="NCBI Taxonomy" id="2056226"/>
    <lineage>
        <taxon>Bacteria</taxon>
        <taxon>Pseudomonadati</taxon>
        <taxon>Pseudomonadota</taxon>
        <taxon>Alphaproteobacteria</taxon>
        <taxon>Minwuiales</taxon>
        <taxon>Minwuiaceae</taxon>
        <taxon>Minwuia</taxon>
    </lineage>
</organism>
<sequence>MEDIDYWRLTEELTIVQAALLVAGEDPANLADEVERQAGDLRPPKYEAVKHAIMQALLKERISGELVPELDYDQNGNPTGGIPGTVDVHRSLVNIDSLRALLERRGFRSGFFFPEKAGQPEYLNPEHPHYAPKLAAAVRAWLANQNDEDLRGKHPKQALLKWLRENAATYGWTDDDGNPMESTIEGIAKIANWQQKGGAPKTPGQEAGEDATTETTPENDESDIPC</sequence>
<feature type="region of interest" description="Disordered" evidence="1">
    <location>
        <begin position="191"/>
        <end position="226"/>
    </location>
</feature>
<proteinExistence type="predicted"/>
<dbReference type="EMBL" id="PHIG01000005">
    <property type="protein sequence ID" value="PJK31342.1"/>
    <property type="molecule type" value="Genomic_DNA"/>
</dbReference>
<dbReference type="RefSeq" id="WP_109793768.1">
    <property type="nucleotide sequence ID" value="NZ_PHIG01000005.1"/>
</dbReference>